<dbReference type="InterPro" id="IPR041232">
    <property type="entry name" value="NPL"/>
</dbReference>
<sequence>MEFWGVEVKPNAPLRVNPGEDMLVHISQAALGESKNNVKEPIQLFVKVVGGEKLIIGNLSHDKFPQLSTELVLEKDFDLSHNWKNGSVFFTGYKVDASDPEASDDDDEPAVASDKAEPAVAASGVKQVNFQLPNAEVKAQEDDDEDDSEEDSSDDEEESSDESGDEEEKKVTAEVDSDEEDEDDSSDDDEDDSEEEDTPKKPEESKKRSAEANSSKNTASNKKAKFVTPQKTESKKPHVHIATPHPSKQAGKNSGGSSNGESSKKQQTPKSAGAFGCNSCSRTFTSEMGLQSHTKAKHSAAA</sequence>
<keyword evidence="2" id="KW-0863">Zinc-finger</keyword>
<feature type="compositionally biased region" description="Acidic residues" evidence="3">
    <location>
        <begin position="175"/>
        <end position="197"/>
    </location>
</feature>
<evidence type="ECO:0000256" key="2">
    <source>
        <dbReference type="PROSITE-ProRule" id="PRU00042"/>
    </source>
</evidence>
<feature type="compositionally biased region" description="Acidic residues" evidence="3">
    <location>
        <begin position="99"/>
        <end position="109"/>
    </location>
</feature>
<feature type="domain" description="C2H2-type" evidence="4">
    <location>
        <begin position="275"/>
        <end position="302"/>
    </location>
</feature>
<dbReference type="GeneID" id="104768557"/>
<comment type="similarity">
    <text evidence="1">Belongs to the histone deacetylase HD2 family.</text>
</comment>
<evidence type="ECO:0000256" key="3">
    <source>
        <dbReference type="SAM" id="MobiDB-lite"/>
    </source>
</evidence>
<evidence type="ECO:0000313" key="5">
    <source>
        <dbReference type="Proteomes" id="UP000694864"/>
    </source>
</evidence>
<proteinExistence type="inferred from homology"/>
<keyword evidence="5" id="KW-1185">Reference proteome</keyword>
<feature type="region of interest" description="Disordered" evidence="3">
    <location>
        <begin position="99"/>
        <end position="302"/>
    </location>
</feature>
<organism evidence="5 6">
    <name type="scientific">Camelina sativa</name>
    <name type="common">False flax</name>
    <name type="synonym">Myagrum sativum</name>
    <dbReference type="NCBI Taxonomy" id="90675"/>
    <lineage>
        <taxon>Eukaryota</taxon>
        <taxon>Viridiplantae</taxon>
        <taxon>Streptophyta</taxon>
        <taxon>Embryophyta</taxon>
        <taxon>Tracheophyta</taxon>
        <taxon>Spermatophyta</taxon>
        <taxon>Magnoliopsida</taxon>
        <taxon>eudicotyledons</taxon>
        <taxon>Gunneridae</taxon>
        <taxon>Pentapetalae</taxon>
        <taxon>rosids</taxon>
        <taxon>malvids</taxon>
        <taxon>Brassicales</taxon>
        <taxon>Brassicaceae</taxon>
        <taxon>Camelineae</taxon>
        <taxon>Camelina</taxon>
    </lineage>
</organism>
<keyword evidence="2" id="KW-0479">Metal-binding</keyword>
<dbReference type="Pfam" id="PF17800">
    <property type="entry name" value="NPL"/>
    <property type="match status" value="1"/>
</dbReference>
<dbReference type="Proteomes" id="UP000694864">
    <property type="component" value="Chromosome 20"/>
</dbReference>
<gene>
    <name evidence="6" type="primary">LOC104768557</name>
</gene>
<dbReference type="InterPro" id="IPR013087">
    <property type="entry name" value="Znf_C2H2_type"/>
</dbReference>
<dbReference type="Gene3D" id="2.60.120.340">
    <property type="entry name" value="Nucleoplasmin core domain"/>
    <property type="match status" value="1"/>
</dbReference>
<dbReference type="Gene3D" id="3.30.160.60">
    <property type="entry name" value="Classic Zinc Finger"/>
    <property type="match status" value="1"/>
</dbReference>
<keyword evidence="2" id="KW-0862">Zinc</keyword>
<protein>
    <submittedName>
        <fullName evidence="6">Histone deacetylase HDT3</fullName>
    </submittedName>
</protein>
<dbReference type="PROSITE" id="PS00028">
    <property type="entry name" value="ZINC_FINGER_C2H2_1"/>
    <property type="match status" value="1"/>
</dbReference>
<feature type="compositionally biased region" description="Low complexity" evidence="3">
    <location>
        <begin position="211"/>
        <end position="221"/>
    </location>
</feature>
<reference evidence="5" key="1">
    <citation type="journal article" date="2014" name="Nat. Commun.">
        <title>The emerging biofuel crop Camelina sativa retains a highly undifferentiated hexaploid genome structure.</title>
        <authorList>
            <person name="Kagale S."/>
            <person name="Koh C."/>
            <person name="Nixon J."/>
            <person name="Bollina V."/>
            <person name="Clarke W.E."/>
            <person name="Tuteja R."/>
            <person name="Spillane C."/>
            <person name="Robinson S.J."/>
            <person name="Links M.G."/>
            <person name="Clarke C."/>
            <person name="Higgins E.E."/>
            <person name="Huebert T."/>
            <person name="Sharpe A.G."/>
            <person name="Parkin I.A."/>
        </authorList>
    </citation>
    <scope>NUCLEOTIDE SEQUENCE [LARGE SCALE GENOMIC DNA]</scope>
    <source>
        <strain evidence="5">cv. DH55</strain>
    </source>
</reference>
<dbReference type="RefSeq" id="XP_010490865.1">
    <property type="nucleotide sequence ID" value="XM_010492563.2"/>
</dbReference>
<evidence type="ECO:0000256" key="1">
    <source>
        <dbReference type="ARBA" id="ARBA00006673"/>
    </source>
</evidence>
<accession>A0ABM0XTL3</accession>
<evidence type="ECO:0000313" key="6">
    <source>
        <dbReference type="RefSeq" id="XP_010490865.1"/>
    </source>
</evidence>
<name>A0ABM0XTL3_CAMSA</name>
<feature type="compositionally biased region" description="Acidic residues" evidence="3">
    <location>
        <begin position="141"/>
        <end position="166"/>
    </location>
</feature>
<feature type="compositionally biased region" description="Polar residues" evidence="3">
    <location>
        <begin position="278"/>
        <end position="293"/>
    </location>
</feature>
<reference evidence="6" key="2">
    <citation type="submission" date="2025-08" db="UniProtKB">
        <authorList>
            <consortium name="RefSeq"/>
        </authorList>
    </citation>
    <scope>IDENTIFICATION</scope>
    <source>
        <tissue evidence="6">Leaf</tissue>
    </source>
</reference>
<feature type="compositionally biased region" description="Basic and acidic residues" evidence="3">
    <location>
        <begin position="198"/>
        <end position="210"/>
    </location>
</feature>
<evidence type="ECO:0000259" key="4">
    <source>
        <dbReference type="PROSITE" id="PS50157"/>
    </source>
</evidence>
<dbReference type="PROSITE" id="PS50157">
    <property type="entry name" value="ZINC_FINGER_C2H2_2"/>
    <property type="match status" value="1"/>
</dbReference>